<dbReference type="Gene3D" id="1.10.1740.10">
    <property type="match status" value="1"/>
</dbReference>
<reference evidence="6 7" key="1">
    <citation type="journal article" date="2020" name="Microbiol. Resour. Announc.">
        <title>Complete genome sequence of Pseudomonas otitidis strain MrB4, isolated from Lake Biwa in Japan.</title>
        <authorList>
            <person name="Miyazaki K."/>
            <person name="Hase E."/>
            <person name="Maruya T."/>
        </authorList>
    </citation>
    <scope>NUCLEOTIDE SEQUENCE [LARGE SCALE GENOMIC DNA]</scope>
    <source>
        <strain evidence="6 7">MrB4</strain>
    </source>
</reference>
<evidence type="ECO:0000313" key="6">
    <source>
        <dbReference type="EMBL" id="BCA29019.1"/>
    </source>
</evidence>
<protein>
    <submittedName>
        <fullName evidence="6">ECF sigma factor VreI</fullName>
    </submittedName>
</protein>
<evidence type="ECO:0000256" key="1">
    <source>
        <dbReference type="ARBA" id="ARBA00010641"/>
    </source>
</evidence>
<accession>A0A679GNB9</accession>
<keyword evidence="2" id="KW-0805">Transcription regulation</keyword>
<dbReference type="Pfam" id="PF08281">
    <property type="entry name" value="Sigma70_r4_2"/>
    <property type="match status" value="1"/>
</dbReference>
<dbReference type="PANTHER" id="PTHR43133:SF63">
    <property type="entry name" value="RNA POLYMERASE SIGMA FACTOR FECI-RELATED"/>
    <property type="match status" value="1"/>
</dbReference>
<feature type="domain" description="RNA polymerase sigma factor 70 region 4 type 2" evidence="5">
    <location>
        <begin position="109"/>
        <end position="161"/>
    </location>
</feature>
<evidence type="ECO:0000259" key="5">
    <source>
        <dbReference type="Pfam" id="PF08281"/>
    </source>
</evidence>
<name>A0A679GNB9_9GAMM</name>
<dbReference type="GO" id="GO:0016987">
    <property type="term" value="F:sigma factor activity"/>
    <property type="evidence" value="ECO:0007669"/>
    <property type="project" value="UniProtKB-KW"/>
</dbReference>
<dbReference type="InterPro" id="IPR013325">
    <property type="entry name" value="RNA_pol_sigma_r2"/>
</dbReference>
<evidence type="ECO:0000256" key="2">
    <source>
        <dbReference type="ARBA" id="ARBA00023015"/>
    </source>
</evidence>
<evidence type="ECO:0000256" key="3">
    <source>
        <dbReference type="ARBA" id="ARBA00023082"/>
    </source>
</evidence>
<dbReference type="Proteomes" id="UP000501237">
    <property type="component" value="Chromosome"/>
</dbReference>
<dbReference type="SUPFAM" id="SSF88659">
    <property type="entry name" value="Sigma3 and sigma4 domains of RNA polymerase sigma factors"/>
    <property type="match status" value="1"/>
</dbReference>
<evidence type="ECO:0000256" key="4">
    <source>
        <dbReference type="ARBA" id="ARBA00023163"/>
    </source>
</evidence>
<dbReference type="EMBL" id="AP022642">
    <property type="protein sequence ID" value="BCA29019.1"/>
    <property type="molecule type" value="Genomic_DNA"/>
</dbReference>
<evidence type="ECO:0000313" key="7">
    <source>
        <dbReference type="Proteomes" id="UP000501237"/>
    </source>
</evidence>
<dbReference type="GO" id="GO:0003677">
    <property type="term" value="F:DNA binding"/>
    <property type="evidence" value="ECO:0007669"/>
    <property type="project" value="InterPro"/>
</dbReference>
<dbReference type="InterPro" id="IPR013249">
    <property type="entry name" value="RNA_pol_sigma70_r4_t2"/>
</dbReference>
<keyword evidence="3" id="KW-0731">Sigma factor</keyword>
<dbReference type="InterPro" id="IPR039425">
    <property type="entry name" value="RNA_pol_sigma-70-like"/>
</dbReference>
<dbReference type="AlphaFoldDB" id="A0A679GNB9"/>
<dbReference type="GO" id="GO:0006352">
    <property type="term" value="P:DNA-templated transcription initiation"/>
    <property type="evidence" value="ECO:0007669"/>
    <property type="project" value="InterPro"/>
</dbReference>
<organism evidence="6 7">
    <name type="scientific">Metapseudomonas otitidis</name>
    <dbReference type="NCBI Taxonomy" id="319939"/>
    <lineage>
        <taxon>Bacteria</taxon>
        <taxon>Pseudomonadati</taxon>
        <taxon>Pseudomonadota</taxon>
        <taxon>Gammaproteobacteria</taxon>
        <taxon>Pseudomonadales</taxon>
        <taxon>Pseudomonadaceae</taxon>
        <taxon>Metapseudomonas</taxon>
    </lineage>
</organism>
<dbReference type="RefSeq" id="WP_172433774.1">
    <property type="nucleotide sequence ID" value="NZ_AP022642.1"/>
</dbReference>
<dbReference type="SUPFAM" id="SSF88946">
    <property type="entry name" value="Sigma2 domain of RNA polymerase sigma factors"/>
    <property type="match status" value="1"/>
</dbReference>
<dbReference type="Gene3D" id="1.10.10.10">
    <property type="entry name" value="Winged helix-like DNA-binding domain superfamily/Winged helix DNA-binding domain"/>
    <property type="match status" value="1"/>
</dbReference>
<dbReference type="InterPro" id="IPR014284">
    <property type="entry name" value="RNA_pol_sigma-70_dom"/>
</dbReference>
<keyword evidence="4" id="KW-0804">Transcription</keyword>
<gene>
    <name evidence="6" type="primary">vreI</name>
    <name evidence="6" type="ORF">PtoMrB4_29960</name>
</gene>
<sequence length="181" mass="20436">MNDKAPGRLLRVFLASYEQFRVRLRRRLGSDDLAGDVLHETYLRVGRMDEPEDLQRPDAYLYRMALNVAADRRAQDARLLTGAEVQVLLESVEEPRDPAAIVGGQVEILALVEALAELSPRRRQILVASRMEEIPHQELARRFNISTRTVEKELKAALAHCAGRLERKVVQRFGPGAGKQS</sequence>
<dbReference type="PANTHER" id="PTHR43133">
    <property type="entry name" value="RNA POLYMERASE ECF-TYPE SIGMA FACTO"/>
    <property type="match status" value="1"/>
</dbReference>
<dbReference type="NCBIfam" id="TIGR02937">
    <property type="entry name" value="sigma70-ECF"/>
    <property type="match status" value="1"/>
</dbReference>
<dbReference type="GeneID" id="57398211"/>
<dbReference type="InterPro" id="IPR036388">
    <property type="entry name" value="WH-like_DNA-bd_sf"/>
</dbReference>
<proteinExistence type="inferred from homology"/>
<comment type="similarity">
    <text evidence="1">Belongs to the sigma-70 factor family. ECF subfamily.</text>
</comment>
<dbReference type="InterPro" id="IPR013324">
    <property type="entry name" value="RNA_pol_sigma_r3/r4-like"/>
</dbReference>
<dbReference type="KEGG" id="poj:PtoMrB4_29960"/>